<dbReference type="EMBL" id="JAEQNB010000001">
    <property type="protein sequence ID" value="MBL0385343.1"/>
    <property type="molecule type" value="Genomic_DNA"/>
</dbReference>
<name>A0ABS1J4Y9_9BACL</name>
<sequence length="79" mass="9402">MSRPHKWNLEDPEIRHMIERLKFEIAQEYGINIPLDGYWGRVASKDLGTIGAQLQKRLPLLLEHQKRTKSEKKRVRKKP</sequence>
<accession>A0ABS1J4Y9</accession>
<gene>
    <name evidence="1" type="ORF">JJB07_01675</name>
</gene>
<organism evidence="1 2">
    <name type="scientific">Tumebacillus amylolyticus</name>
    <dbReference type="NCBI Taxonomy" id="2801339"/>
    <lineage>
        <taxon>Bacteria</taxon>
        <taxon>Bacillati</taxon>
        <taxon>Bacillota</taxon>
        <taxon>Bacilli</taxon>
        <taxon>Bacillales</taxon>
        <taxon>Alicyclobacillaceae</taxon>
        <taxon>Tumebacillus</taxon>
    </lineage>
</organism>
<protein>
    <submittedName>
        <fullName evidence="1">Alpha/beta-type small acid-soluble spore protein</fullName>
    </submittedName>
</protein>
<reference evidence="1 2" key="1">
    <citation type="submission" date="2021-01" db="EMBL/GenBank/DDBJ databases">
        <title>Tumebacillus sp. strain ITR2 16S ribosomal RNA gene Genome sequencing and assembly.</title>
        <authorList>
            <person name="Kang M."/>
        </authorList>
    </citation>
    <scope>NUCLEOTIDE SEQUENCE [LARGE SCALE GENOMIC DNA]</scope>
    <source>
        <strain evidence="1 2">ITR2</strain>
    </source>
</reference>
<evidence type="ECO:0000313" key="1">
    <source>
        <dbReference type="EMBL" id="MBL0385343.1"/>
    </source>
</evidence>
<proteinExistence type="predicted"/>
<comment type="caution">
    <text evidence="1">The sequence shown here is derived from an EMBL/GenBank/DDBJ whole genome shotgun (WGS) entry which is preliminary data.</text>
</comment>
<dbReference type="InterPro" id="IPR038300">
    <property type="entry name" value="SASP_sf_alpha/beta"/>
</dbReference>
<dbReference type="RefSeq" id="WP_201630583.1">
    <property type="nucleotide sequence ID" value="NZ_JAEQNB010000001.1"/>
</dbReference>
<dbReference type="InterPro" id="IPR001448">
    <property type="entry name" value="SASP_alpha/beta-type"/>
</dbReference>
<dbReference type="Pfam" id="PF00269">
    <property type="entry name" value="SASP"/>
    <property type="match status" value="1"/>
</dbReference>
<evidence type="ECO:0000313" key="2">
    <source>
        <dbReference type="Proteomes" id="UP000602284"/>
    </source>
</evidence>
<keyword evidence="2" id="KW-1185">Reference proteome</keyword>
<dbReference type="Gene3D" id="6.10.10.80">
    <property type="entry name" value="Small, acid-soluble spore protein, alpha/beta type-like"/>
    <property type="match status" value="1"/>
</dbReference>
<dbReference type="Proteomes" id="UP000602284">
    <property type="component" value="Unassembled WGS sequence"/>
</dbReference>